<dbReference type="InterPro" id="IPR005835">
    <property type="entry name" value="NTP_transferase_dom"/>
</dbReference>
<comment type="catalytic activity">
    <reaction evidence="8">
        <text>dTTP + alpha-D-glucose 1-phosphate + H(+) = dTDP-alpha-D-glucose + diphosphate</text>
        <dbReference type="Rhea" id="RHEA:15225"/>
        <dbReference type="ChEBI" id="CHEBI:15378"/>
        <dbReference type="ChEBI" id="CHEBI:33019"/>
        <dbReference type="ChEBI" id="CHEBI:37568"/>
        <dbReference type="ChEBI" id="CHEBI:57477"/>
        <dbReference type="ChEBI" id="CHEBI:58601"/>
        <dbReference type="EC" id="2.7.7.24"/>
    </reaction>
</comment>
<dbReference type="Pfam" id="PF00483">
    <property type="entry name" value="NTP_transferase"/>
    <property type="match status" value="1"/>
</dbReference>
<evidence type="ECO:0000259" key="9">
    <source>
        <dbReference type="Pfam" id="PF00483"/>
    </source>
</evidence>
<evidence type="ECO:0000256" key="8">
    <source>
        <dbReference type="ARBA" id="ARBA00049336"/>
    </source>
</evidence>
<keyword evidence="6" id="KW-0479">Metal-binding</keyword>
<keyword evidence="5" id="KW-0548">Nucleotidyltransferase</keyword>
<reference evidence="10" key="1">
    <citation type="submission" date="2018-05" db="EMBL/GenBank/DDBJ databases">
        <authorList>
            <person name="Lanie J.A."/>
            <person name="Ng W.-L."/>
            <person name="Kazmierczak K.M."/>
            <person name="Andrzejewski T.M."/>
            <person name="Davidsen T.M."/>
            <person name="Wayne K.J."/>
            <person name="Tettelin H."/>
            <person name="Glass J.I."/>
            <person name="Rusch D."/>
            <person name="Podicherti R."/>
            <person name="Tsui H.-C.T."/>
            <person name="Winkler M.E."/>
        </authorList>
    </citation>
    <scope>NUCLEOTIDE SEQUENCE</scope>
</reference>
<evidence type="ECO:0000256" key="3">
    <source>
        <dbReference type="ARBA" id="ARBA00012461"/>
    </source>
</evidence>
<feature type="domain" description="Nucleotidyl transferase" evidence="9">
    <location>
        <begin position="2"/>
        <end position="233"/>
    </location>
</feature>
<dbReference type="InterPro" id="IPR029044">
    <property type="entry name" value="Nucleotide-diphossugar_trans"/>
</dbReference>
<dbReference type="GO" id="GO:0008879">
    <property type="term" value="F:glucose-1-phosphate thymidylyltransferase activity"/>
    <property type="evidence" value="ECO:0007669"/>
    <property type="project" value="UniProtKB-EC"/>
</dbReference>
<accession>A0A382DEA6</accession>
<evidence type="ECO:0000313" key="10">
    <source>
        <dbReference type="EMBL" id="SVB36011.1"/>
    </source>
</evidence>
<dbReference type="SUPFAM" id="SSF53448">
    <property type="entry name" value="Nucleotide-diphospho-sugar transferases"/>
    <property type="match status" value="1"/>
</dbReference>
<dbReference type="PANTHER" id="PTHR43532:SF1">
    <property type="entry name" value="GLUCOSE-1-PHOSPHATE THYMIDYLYLTRANSFERASE 1"/>
    <property type="match status" value="1"/>
</dbReference>
<name>A0A382DEA6_9ZZZZ</name>
<evidence type="ECO:0000256" key="6">
    <source>
        <dbReference type="ARBA" id="ARBA00022723"/>
    </source>
</evidence>
<dbReference type="AlphaFoldDB" id="A0A382DEA6"/>
<evidence type="ECO:0000256" key="4">
    <source>
        <dbReference type="ARBA" id="ARBA00022679"/>
    </source>
</evidence>
<evidence type="ECO:0000256" key="1">
    <source>
        <dbReference type="ARBA" id="ARBA00001946"/>
    </source>
</evidence>
<comment type="cofactor">
    <cofactor evidence="1">
        <name>Mg(2+)</name>
        <dbReference type="ChEBI" id="CHEBI:18420"/>
    </cofactor>
</comment>
<dbReference type="GO" id="GO:0046872">
    <property type="term" value="F:metal ion binding"/>
    <property type="evidence" value="ECO:0007669"/>
    <property type="project" value="UniProtKB-KW"/>
</dbReference>
<dbReference type="EC" id="2.7.7.24" evidence="3"/>
<organism evidence="10">
    <name type="scientific">marine metagenome</name>
    <dbReference type="NCBI Taxonomy" id="408172"/>
    <lineage>
        <taxon>unclassified sequences</taxon>
        <taxon>metagenomes</taxon>
        <taxon>ecological metagenomes</taxon>
    </lineage>
</organism>
<protein>
    <recommendedName>
        <fullName evidence="3">glucose-1-phosphate thymidylyltransferase</fullName>
        <ecNumber evidence="3">2.7.7.24</ecNumber>
    </recommendedName>
</protein>
<dbReference type="PANTHER" id="PTHR43532">
    <property type="entry name" value="GLUCOSE-1-PHOSPHATE THYMIDYLYLTRANSFERASE"/>
    <property type="match status" value="1"/>
</dbReference>
<dbReference type="Gene3D" id="3.90.550.10">
    <property type="entry name" value="Spore Coat Polysaccharide Biosynthesis Protein SpsA, Chain A"/>
    <property type="match status" value="1"/>
</dbReference>
<evidence type="ECO:0000256" key="2">
    <source>
        <dbReference type="ARBA" id="ARBA00010480"/>
    </source>
</evidence>
<keyword evidence="4" id="KW-0808">Transferase</keyword>
<keyword evidence="7" id="KW-0460">Magnesium</keyword>
<comment type="similarity">
    <text evidence="2">Belongs to the glucose-1-phosphate thymidylyltransferase family.</text>
</comment>
<sequence>MKGVILAGGLGTRLLPMTRVTNKHLLPVYDRPMICYPIQQLVTCGIEDILVVTGGGSSGDFLELLGNGEEFGLKHLNYAYQDGEGGIAQALGLAKDFSAGEPLMVLLGDNLFQDSLEEAIGHYSQGEGAMIFLKEVDDPERFGVAILEDDRVVRVIEKPNPAPSSFAVTGCYFFDFRVFEIIEGLQPSSRGELEITDVNNKYIEWGEMRHQVLDGWWADAGTVESLARASRLVSEDCENPVLRGISMELDNSNQYPSE</sequence>
<dbReference type="InterPro" id="IPR005907">
    <property type="entry name" value="G1P_thy_trans_s"/>
</dbReference>
<evidence type="ECO:0000256" key="5">
    <source>
        <dbReference type="ARBA" id="ARBA00022695"/>
    </source>
</evidence>
<evidence type="ECO:0000256" key="7">
    <source>
        <dbReference type="ARBA" id="ARBA00022842"/>
    </source>
</evidence>
<dbReference type="EMBL" id="UINC01038668">
    <property type="protein sequence ID" value="SVB36011.1"/>
    <property type="molecule type" value="Genomic_DNA"/>
</dbReference>
<proteinExistence type="inferred from homology"/>
<gene>
    <name evidence="10" type="ORF">METZ01_LOCUS188865</name>
</gene>